<dbReference type="CDD" id="cd02440">
    <property type="entry name" value="AdoMet_MTases"/>
    <property type="match status" value="1"/>
</dbReference>
<feature type="domain" description="PKS/mFAS DH" evidence="10">
    <location>
        <begin position="862"/>
        <end position="1139"/>
    </location>
</feature>
<dbReference type="Pfam" id="PF13602">
    <property type="entry name" value="ADH_zinc_N_2"/>
    <property type="match status" value="1"/>
</dbReference>
<feature type="region of interest" description="N-terminal hotdog fold" evidence="7">
    <location>
        <begin position="862"/>
        <end position="990"/>
    </location>
</feature>
<dbReference type="GO" id="GO:0044550">
    <property type="term" value="P:secondary metabolite biosynthetic process"/>
    <property type="evidence" value="ECO:0007669"/>
    <property type="project" value="UniProtKB-ARBA"/>
</dbReference>
<dbReference type="InterPro" id="IPR049551">
    <property type="entry name" value="PKS_DH_C"/>
</dbReference>
<dbReference type="Pfam" id="PF02801">
    <property type="entry name" value="Ketoacyl-synt_C"/>
    <property type="match status" value="1"/>
</dbReference>
<dbReference type="InterPro" id="IPR020841">
    <property type="entry name" value="PKS_Beta-ketoAc_synthase_dom"/>
</dbReference>
<dbReference type="InterPro" id="IPR056501">
    <property type="entry name" value="NAD-bd_HRPKS_sdrA"/>
</dbReference>
<evidence type="ECO:0000256" key="6">
    <source>
        <dbReference type="ARBA" id="ARBA00023268"/>
    </source>
</evidence>
<dbReference type="InterPro" id="IPR049900">
    <property type="entry name" value="PKS_mFAS_DH"/>
</dbReference>
<dbReference type="InterPro" id="IPR057326">
    <property type="entry name" value="KR_dom"/>
</dbReference>
<dbReference type="SMART" id="SM00822">
    <property type="entry name" value="PKS_KR"/>
    <property type="match status" value="1"/>
</dbReference>
<dbReference type="Pfam" id="PF08242">
    <property type="entry name" value="Methyltransf_12"/>
    <property type="match status" value="1"/>
</dbReference>
<dbReference type="Proteomes" id="UP001147782">
    <property type="component" value="Unassembled WGS sequence"/>
</dbReference>
<dbReference type="CDD" id="cd05195">
    <property type="entry name" value="enoyl_red"/>
    <property type="match status" value="1"/>
</dbReference>
<dbReference type="Gene3D" id="3.10.129.110">
    <property type="entry name" value="Polyketide synthase dehydratase"/>
    <property type="match status" value="1"/>
</dbReference>
<reference evidence="11" key="1">
    <citation type="submission" date="2022-11" db="EMBL/GenBank/DDBJ databases">
        <authorList>
            <person name="Petersen C."/>
        </authorList>
    </citation>
    <scope>NUCLEOTIDE SEQUENCE</scope>
    <source>
        <strain evidence="11">IBT 29864</strain>
    </source>
</reference>
<dbReference type="PROSITE" id="PS52019">
    <property type="entry name" value="PKS_MFAS_DH"/>
    <property type="match status" value="1"/>
</dbReference>
<dbReference type="GO" id="GO:0032259">
    <property type="term" value="P:methylation"/>
    <property type="evidence" value="ECO:0007669"/>
    <property type="project" value="UniProtKB-KW"/>
</dbReference>
<dbReference type="InterPro" id="IPR020843">
    <property type="entry name" value="ER"/>
</dbReference>
<dbReference type="InterPro" id="IPR020807">
    <property type="entry name" value="PKS_DH"/>
</dbReference>
<evidence type="ECO:0000259" key="10">
    <source>
        <dbReference type="PROSITE" id="PS52019"/>
    </source>
</evidence>
<dbReference type="InterPro" id="IPR011032">
    <property type="entry name" value="GroES-like_sf"/>
</dbReference>
<dbReference type="GO" id="GO:0008168">
    <property type="term" value="F:methyltransferase activity"/>
    <property type="evidence" value="ECO:0007669"/>
    <property type="project" value="UniProtKB-KW"/>
</dbReference>
<dbReference type="SMART" id="SM00829">
    <property type="entry name" value="PKS_ER"/>
    <property type="match status" value="1"/>
</dbReference>
<protein>
    <recommendedName>
        <fullName evidence="13">Carrier domain-containing protein</fullName>
    </recommendedName>
</protein>
<dbReference type="InterPro" id="IPR032821">
    <property type="entry name" value="PKS_assoc"/>
</dbReference>
<keyword evidence="6" id="KW-0511">Multifunctional enzyme</keyword>
<dbReference type="Pfam" id="PF23114">
    <property type="entry name" value="NAD-bd_HRPKS_sdrA"/>
    <property type="match status" value="1"/>
</dbReference>
<dbReference type="GO" id="GO:0016491">
    <property type="term" value="F:oxidoreductase activity"/>
    <property type="evidence" value="ECO:0007669"/>
    <property type="project" value="UniProtKB-KW"/>
</dbReference>
<dbReference type="InterPro" id="IPR013154">
    <property type="entry name" value="ADH-like_N"/>
</dbReference>
<feature type="compositionally biased region" description="Basic and acidic residues" evidence="8">
    <location>
        <begin position="2281"/>
        <end position="2299"/>
    </location>
</feature>
<evidence type="ECO:0000313" key="12">
    <source>
        <dbReference type="Proteomes" id="UP001147782"/>
    </source>
</evidence>
<dbReference type="GO" id="GO:1901336">
    <property type="term" value="P:lactone biosynthetic process"/>
    <property type="evidence" value="ECO:0007669"/>
    <property type="project" value="UniProtKB-ARBA"/>
</dbReference>
<dbReference type="InterPro" id="IPR016036">
    <property type="entry name" value="Malonyl_transacylase_ACP-bd"/>
</dbReference>
<dbReference type="InterPro" id="IPR014030">
    <property type="entry name" value="Ketoacyl_synth_N"/>
</dbReference>
<name>A0A9W9VIQ7_9EURO</name>
<dbReference type="FunFam" id="3.40.50.720:FF:000209">
    <property type="entry name" value="Polyketide synthase Pks12"/>
    <property type="match status" value="1"/>
</dbReference>
<dbReference type="SMART" id="SM00826">
    <property type="entry name" value="PKS_DH"/>
    <property type="match status" value="1"/>
</dbReference>
<dbReference type="InterPro" id="IPR014031">
    <property type="entry name" value="Ketoacyl_synth_C"/>
</dbReference>
<evidence type="ECO:0000256" key="1">
    <source>
        <dbReference type="ARBA" id="ARBA00022450"/>
    </source>
</evidence>
<dbReference type="Pfam" id="PF16197">
    <property type="entry name" value="KAsynt_C_assoc"/>
    <property type="match status" value="1"/>
</dbReference>
<sequence>MGTTTFHQLEEDGSHPIAIVGMAMRLPGGVRSAADFWQLLSEGRDGNCVVPDSRYSEEGFYSDSGAHSVRMQRGYYLQEDLEKIDTSFFDIEGLQPSRMDPQQKMLLQVVWDCLENAGQVDWQGKPIGCFVGTYGGDWEEIEVRDPQNAHNFHMIGHGKFSLANVISYEFHFNGPSMTIETGCSSSLVALHQACQSLILKDCSTAIVAGSNLIFTPTVGMHGSGLSVFSPSGISKCFDASADGYGRGEAVNAVCIKRLDDALRDGDQIRAVIRSSMVNCDGRSPGITTPSVKAQEKLIRETYKRALIRDLSQTAFIECHGTGTLAGDPIECSAIAKTFLKEIYIGSVKANVGHSEGASGLTSLIKAVLSLENRQIPPNIHFHQPNPRKILVPWDNGRLRVPEKLTSWPVNRKERISISNFGIGGSNAHVILDSSSSFIPTQLVEDEMQETKPILLVVSAKSQEALLYREQSLLKYMSIHPNRLGDLAYTLSARRKHLSHRGFLVNANAISPNVGSVKHSVASRAPDLTYVFTGQGAQWAVALADANIDQINTPQLAQTLSCALQISLVNLLAEWGVKPTAVVGHSSGEIAASYAAGAITAESAIAVSYYRGLLVDEVGKEGSMAAIGLGRAQVASYLRDGVAIACENSPNSVTISGESYHVDEVMSKIKSDHPNALCRMLRVNRAYHSDSMTAVGKMYETSIRSYINPQKGMIPMYSSVTGQTIVDPKQLNAKYWVQNLVSPVLFWGAAESIMQDHPRSFFLEIGPHSALAGPLRDVFKSLADAKKEMSYASCLIRGQCQETSLLTAAGELFLAGIQLNFEAINGHRKILTDLDPYPWQIGQCEWSESRICREWRFRKHAHHELLGSRVVESTQLEPSWRNMLHIDDASWLWDHCIGGSTVFPCAGYIVMAGEAMRQITGCQKYRLRNLRLSKALTLDDRGRIEIFSSFRPARQTENTGSGWYEFSISSFRRGSWVKHCTGQVRNETSSPAPRDIRGLPRSVASHTWYENLKERGLEYGPKFRLLQHISAHPTQLSATASLERDGSSETVDAPTIDQCLQLVGVAVSNGLSRKSGGVGMPVYVQEVFVGRTGPDVFLEASASETTMGATSGSAFAQWGAEVGVQIDGVEFMGFDEGSSADGDQKLCSNLVWAPDVDLLPEGRLLLPCSPTTPTFGGTYGPRQQFFDMCIIETARQIVDLEPASGHLRKYQHWMTASSAAILNKIHSHVLPKDREFLDVPRDRWATILTGLKWQIDETMPLSRHFAQLSLLIMEYCVDIVQGRCQPLGLLMENDGLSKLYDTGDSRNYEEFLRLLGHSQPDLHIIEIGAGTGATTARALQCLHPEGKARQYSRYVFTDISSGFFQAAMERFKAHEAIEFAVLDISQPPVDQEIESGGFDLVIASNVLHATCSIQETLKNIRSLLKPGGRVLIEEICSEAQPIEFIMGVLPGWWVGENDNRVEAPYISADRWRDELHEAGFQNFQSAPGEAEIYMTSILASFPSRSHSEKTTVNVLYDSQPSPWEVQVAQRIEALGFPIRWCTLSESPPANEDVISFLDIESPYLYSLTDTQLVQLQQYLSSCTSTRVLWVTRSSQMRCPDPRYGLTLGFARTMRMEYEIDFDTVEVDDFDPISQDVIVETYVKFQQQRFRTDETADHEYAVQDGVVHIPRYYWSNLSENLLEDPSPEAPKTLTVEQPGILDSLKWVDKDSSDIGEDEVEIDVKFVGLNFRDLMVSLGMLQGKTDIGLEGSGMVRRVGSGITHLHEGDRVVFLTSPAFRTRVVVPGALVVAIPAELQLDQAATIGCAYTTAAYCLLNVGRLQKDQSVLIHSAAGGVGIASIMLCQMLGVQIYATVGNPEKAQYLTETFGIRKEHIFDSRSTSFAPNLLKRTRGRGVDLVLNSLAGDLLLASWECVAEGGMMVEIGKRDLMGHAMLPMDRFLANRSFVGVDILSLTKSRPQVVLECLKTVSTLLADNSIKPIQPMRIFAASQVTEAFKYMQEGKHMGKIVVEMPDAANKLPMSKIPGHISFCHDSAYLLVGGLGGLGRAVAQWMVENGAKYLVFLSRSAGDGEDDAKFVYDLELQGCHSLLIQGDVAKLADVKRAAAASIKPVKGVIHMAMLMKDCPFFSMAHEQWTGALRPKVQGVWNLHETFFSHSLDFFLMFSSVAAAAGSAGQANYTAANTFLGAFARYRQSLGLTASVLDVGWITDVGYVSQRPELLDMMRSKGFIPLRETHLLAGIQLLLSPPGMVDGVPSKFRDEHHISVGLGLLWTQASSDVRCKDARYRQDPASRSTRPEPRASGDSSIKGLLQAVEENPQILRLAPTVDLLTKEMALLMGPYSAAVKNEDWAAMAEITVDSLVAVEARAWLKRNLEVDLGLVDIATAGTVHGVVTLTMAALSLKYAVKQ</sequence>
<dbReference type="Gene3D" id="3.40.47.10">
    <property type="match status" value="1"/>
</dbReference>
<dbReference type="InterPro" id="IPR049552">
    <property type="entry name" value="PKS_DH_N"/>
</dbReference>
<dbReference type="InterPro" id="IPR016035">
    <property type="entry name" value="Acyl_Trfase/lysoPLipase"/>
</dbReference>
<dbReference type="SUPFAM" id="SSF53901">
    <property type="entry name" value="Thiolase-like"/>
    <property type="match status" value="1"/>
</dbReference>
<keyword evidence="12" id="KW-1185">Reference proteome</keyword>
<proteinExistence type="predicted"/>
<dbReference type="SMART" id="SM00825">
    <property type="entry name" value="PKS_KS"/>
    <property type="match status" value="1"/>
</dbReference>
<evidence type="ECO:0000256" key="8">
    <source>
        <dbReference type="SAM" id="MobiDB-lite"/>
    </source>
</evidence>
<dbReference type="GO" id="GO:0006633">
    <property type="term" value="P:fatty acid biosynthetic process"/>
    <property type="evidence" value="ECO:0007669"/>
    <property type="project" value="InterPro"/>
</dbReference>
<dbReference type="InterPro" id="IPR001227">
    <property type="entry name" value="Ac_transferase_dom_sf"/>
</dbReference>
<dbReference type="GeneID" id="81435441"/>
<dbReference type="PANTHER" id="PTHR43775:SF49">
    <property type="entry name" value="SYNTHASE, PUTATIVE (JCVI)-RELATED"/>
    <property type="match status" value="1"/>
</dbReference>
<dbReference type="Pfam" id="PF08240">
    <property type="entry name" value="ADH_N"/>
    <property type="match status" value="1"/>
</dbReference>
<dbReference type="Gene3D" id="3.90.180.10">
    <property type="entry name" value="Medium-chain alcohol dehydrogenases, catalytic domain"/>
    <property type="match status" value="1"/>
</dbReference>
<dbReference type="Gene3D" id="3.40.50.150">
    <property type="entry name" value="Vaccinia Virus protein VP39"/>
    <property type="match status" value="1"/>
</dbReference>
<dbReference type="SUPFAM" id="SSF51735">
    <property type="entry name" value="NAD(P)-binding Rossmann-fold domains"/>
    <property type="match status" value="2"/>
</dbReference>
<dbReference type="InterPro" id="IPR018201">
    <property type="entry name" value="Ketoacyl_synth_AS"/>
</dbReference>
<dbReference type="Gene3D" id="3.30.70.3290">
    <property type="match status" value="2"/>
</dbReference>
<keyword evidence="4" id="KW-0808">Transferase</keyword>
<dbReference type="InterPro" id="IPR036291">
    <property type="entry name" value="NAD(P)-bd_dom_sf"/>
</dbReference>
<dbReference type="SUPFAM" id="SSF53335">
    <property type="entry name" value="S-adenosyl-L-methionine-dependent methyltransferases"/>
    <property type="match status" value="1"/>
</dbReference>
<reference evidence="11" key="2">
    <citation type="journal article" date="2023" name="IMA Fungus">
        <title>Comparative genomic study of the Penicillium genus elucidates a diverse pangenome and 15 lateral gene transfer events.</title>
        <authorList>
            <person name="Petersen C."/>
            <person name="Sorensen T."/>
            <person name="Nielsen M.R."/>
            <person name="Sondergaard T.E."/>
            <person name="Sorensen J.L."/>
            <person name="Fitzpatrick D.A."/>
            <person name="Frisvad J.C."/>
            <person name="Nielsen K.L."/>
        </authorList>
    </citation>
    <scope>NUCLEOTIDE SEQUENCE</scope>
    <source>
        <strain evidence="11">IBT 29864</strain>
    </source>
</reference>
<dbReference type="InterPro" id="IPR013968">
    <property type="entry name" value="PKS_KR"/>
</dbReference>
<dbReference type="PROSITE" id="PS52004">
    <property type="entry name" value="KS3_2"/>
    <property type="match status" value="1"/>
</dbReference>
<dbReference type="Pfam" id="PF00109">
    <property type="entry name" value="ketoacyl-synt"/>
    <property type="match status" value="1"/>
</dbReference>
<feature type="active site" description="Proton acceptor; for dehydratase activity" evidence="7">
    <location>
        <position position="894"/>
    </location>
</feature>
<keyword evidence="1" id="KW-0596">Phosphopantetheine</keyword>
<evidence type="ECO:0000256" key="5">
    <source>
        <dbReference type="ARBA" id="ARBA00023002"/>
    </source>
</evidence>
<dbReference type="InterPro" id="IPR042104">
    <property type="entry name" value="PKS_dehydratase_sf"/>
</dbReference>
<dbReference type="Pfam" id="PF21089">
    <property type="entry name" value="PKS_DH_N"/>
    <property type="match status" value="1"/>
</dbReference>
<dbReference type="Gene3D" id="3.40.366.10">
    <property type="entry name" value="Malonyl-Coenzyme A Acyl Carrier Protein, domain 2"/>
    <property type="match status" value="2"/>
</dbReference>
<evidence type="ECO:0000256" key="3">
    <source>
        <dbReference type="ARBA" id="ARBA00022603"/>
    </source>
</evidence>
<keyword evidence="3" id="KW-0489">Methyltransferase</keyword>
<dbReference type="SUPFAM" id="SSF50129">
    <property type="entry name" value="GroES-like"/>
    <property type="match status" value="1"/>
</dbReference>
<accession>A0A9W9VIQ7</accession>
<feature type="region of interest" description="C-terminal hotdog fold" evidence="7">
    <location>
        <begin position="999"/>
        <end position="1139"/>
    </location>
</feature>
<feature type="domain" description="Ketosynthase family 3 (KS3)" evidence="9">
    <location>
        <begin position="14"/>
        <end position="433"/>
    </location>
</feature>
<dbReference type="Pfam" id="PF00698">
    <property type="entry name" value="Acyl_transf_1"/>
    <property type="match status" value="1"/>
</dbReference>
<keyword evidence="5" id="KW-0560">Oxidoreductase</keyword>
<dbReference type="EMBL" id="JAPZBS010000002">
    <property type="protein sequence ID" value="KAJ5380905.1"/>
    <property type="molecule type" value="Genomic_DNA"/>
</dbReference>
<dbReference type="InterPro" id="IPR014043">
    <property type="entry name" value="Acyl_transferase_dom"/>
</dbReference>
<dbReference type="InterPro" id="IPR013217">
    <property type="entry name" value="Methyltransf_12"/>
</dbReference>
<evidence type="ECO:0000256" key="2">
    <source>
        <dbReference type="ARBA" id="ARBA00022553"/>
    </source>
</evidence>
<dbReference type="PANTHER" id="PTHR43775">
    <property type="entry name" value="FATTY ACID SYNTHASE"/>
    <property type="match status" value="1"/>
</dbReference>
<comment type="caution">
    <text evidence="11">The sequence shown here is derived from an EMBL/GenBank/DDBJ whole genome shotgun (WGS) entry which is preliminary data.</text>
</comment>
<dbReference type="GO" id="GO:0004315">
    <property type="term" value="F:3-oxoacyl-[acyl-carrier-protein] synthase activity"/>
    <property type="evidence" value="ECO:0007669"/>
    <property type="project" value="InterPro"/>
</dbReference>
<dbReference type="SUPFAM" id="SSF52151">
    <property type="entry name" value="FabD/lysophospholipase-like"/>
    <property type="match status" value="1"/>
</dbReference>
<evidence type="ECO:0008006" key="13">
    <source>
        <dbReference type="Google" id="ProtNLM"/>
    </source>
</evidence>
<evidence type="ECO:0000256" key="4">
    <source>
        <dbReference type="ARBA" id="ARBA00022679"/>
    </source>
</evidence>
<dbReference type="PROSITE" id="PS00606">
    <property type="entry name" value="KS3_1"/>
    <property type="match status" value="1"/>
</dbReference>
<organism evidence="11 12">
    <name type="scientific">Penicillium cataractarum</name>
    <dbReference type="NCBI Taxonomy" id="2100454"/>
    <lineage>
        <taxon>Eukaryota</taxon>
        <taxon>Fungi</taxon>
        <taxon>Dikarya</taxon>
        <taxon>Ascomycota</taxon>
        <taxon>Pezizomycotina</taxon>
        <taxon>Eurotiomycetes</taxon>
        <taxon>Eurotiomycetidae</taxon>
        <taxon>Eurotiales</taxon>
        <taxon>Aspergillaceae</taxon>
        <taxon>Penicillium</taxon>
    </lineage>
</organism>
<dbReference type="Pfam" id="PF14765">
    <property type="entry name" value="PS-DH"/>
    <property type="match status" value="1"/>
</dbReference>
<gene>
    <name evidence="11" type="ORF">N7496_003333</name>
</gene>
<dbReference type="InterPro" id="IPR029063">
    <property type="entry name" value="SAM-dependent_MTases_sf"/>
</dbReference>
<dbReference type="SMART" id="SM00827">
    <property type="entry name" value="PKS_AT"/>
    <property type="match status" value="1"/>
</dbReference>
<dbReference type="SUPFAM" id="SSF55048">
    <property type="entry name" value="Probable ACP-binding domain of malonyl-CoA ACP transacylase"/>
    <property type="match status" value="1"/>
</dbReference>
<evidence type="ECO:0000313" key="11">
    <source>
        <dbReference type="EMBL" id="KAJ5380905.1"/>
    </source>
</evidence>
<evidence type="ECO:0000256" key="7">
    <source>
        <dbReference type="PROSITE-ProRule" id="PRU01363"/>
    </source>
</evidence>
<dbReference type="CDD" id="cd00833">
    <property type="entry name" value="PKS"/>
    <property type="match status" value="1"/>
</dbReference>
<dbReference type="GO" id="GO:0004312">
    <property type="term" value="F:fatty acid synthase activity"/>
    <property type="evidence" value="ECO:0007669"/>
    <property type="project" value="TreeGrafter"/>
</dbReference>
<dbReference type="Pfam" id="PF08659">
    <property type="entry name" value="KR"/>
    <property type="match status" value="1"/>
</dbReference>
<dbReference type="InterPro" id="IPR050091">
    <property type="entry name" value="PKS_NRPS_Biosynth_Enz"/>
</dbReference>
<keyword evidence="2" id="KW-0597">Phosphoprotein</keyword>
<feature type="active site" description="Proton donor; for dehydratase activity" evidence="7">
    <location>
        <position position="1056"/>
    </location>
</feature>
<dbReference type="InterPro" id="IPR016039">
    <property type="entry name" value="Thiolase-like"/>
</dbReference>
<evidence type="ECO:0000259" key="9">
    <source>
        <dbReference type="PROSITE" id="PS52004"/>
    </source>
</evidence>
<dbReference type="RefSeq" id="XP_056558476.1">
    <property type="nucleotide sequence ID" value="XM_056696264.1"/>
</dbReference>
<dbReference type="Gene3D" id="3.40.50.720">
    <property type="entry name" value="NAD(P)-binding Rossmann-like Domain"/>
    <property type="match status" value="2"/>
</dbReference>
<dbReference type="OrthoDB" id="329835at2759"/>
<feature type="region of interest" description="Disordered" evidence="8">
    <location>
        <begin position="2281"/>
        <end position="2303"/>
    </location>
</feature>